<reference evidence="12 13" key="1">
    <citation type="submission" date="2020-12" db="EMBL/GenBank/DDBJ databases">
        <title>Metabolic potential, ecology and presence of endohyphal bacteria is reflected in genomic diversity of Mucoromycotina.</title>
        <authorList>
            <person name="Muszewska A."/>
            <person name="Okrasinska A."/>
            <person name="Steczkiewicz K."/>
            <person name="Drgas O."/>
            <person name="Orlowska M."/>
            <person name="Perlinska-Lenart U."/>
            <person name="Aleksandrzak-Piekarczyk T."/>
            <person name="Szatraj K."/>
            <person name="Zielenkiewicz U."/>
            <person name="Pilsyk S."/>
            <person name="Malc E."/>
            <person name="Mieczkowski P."/>
            <person name="Kruszewska J.S."/>
            <person name="Biernat P."/>
            <person name="Pawlowska J."/>
        </authorList>
    </citation>
    <scope>NUCLEOTIDE SEQUENCE [LARGE SCALE GENOMIC DNA]</scope>
    <source>
        <strain evidence="12 13">CBS 142.35</strain>
    </source>
</reference>
<keyword evidence="3" id="KW-0597">Phosphoprotein</keyword>
<dbReference type="InterPro" id="IPR014710">
    <property type="entry name" value="RmlC-like_jellyroll"/>
</dbReference>
<dbReference type="InterPro" id="IPR018488">
    <property type="entry name" value="cNMP-bd_CS"/>
</dbReference>
<gene>
    <name evidence="12" type="ORF">INT45_010549</name>
</gene>
<evidence type="ECO:0000256" key="3">
    <source>
        <dbReference type="ARBA" id="ARBA00022553"/>
    </source>
</evidence>
<dbReference type="InterPro" id="IPR000595">
    <property type="entry name" value="cNMP-bd_dom"/>
</dbReference>
<comment type="caution">
    <text evidence="12">The sequence shown here is derived from an EMBL/GenBank/DDBJ whole genome shotgun (WGS) entry which is preliminary data.</text>
</comment>
<dbReference type="PROSITE" id="PS00889">
    <property type="entry name" value="CNMP_BINDING_2"/>
    <property type="match status" value="2"/>
</dbReference>
<dbReference type="GO" id="GO:0030552">
    <property type="term" value="F:cAMP binding"/>
    <property type="evidence" value="ECO:0007669"/>
    <property type="project" value="UniProtKB-KW"/>
</dbReference>
<comment type="similarity">
    <text evidence="1 8">Belongs to the cAMP-dependent kinase regulatory chain family.</text>
</comment>
<dbReference type="FunFam" id="2.60.120.10:FF:000006">
    <property type="entry name" value="cAMP-dependent protein kinase type I-alpha regulatory subunit"/>
    <property type="match status" value="1"/>
</dbReference>
<accession>A0A8H7VPY9</accession>
<dbReference type="EMBL" id="JAEPRB010000042">
    <property type="protein sequence ID" value="KAG2224483.1"/>
    <property type="molecule type" value="Genomic_DNA"/>
</dbReference>
<dbReference type="SMART" id="SM00100">
    <property type="entry name" value="cNMP"/>
    <property type="match status" value="2"/>
</dbReference>
<keyword evidence="7 8" id="KW-0114">cAMP</keyword>
<evidence type="ECO:0000256" key="7">
    <source>
        <dbReference type="ARBA" id="ARBA00023149"/>
    </source>
</evidence>
<dbReference type="PANTHER" id="PTHR11635:SF152">
    <property type="entry name" value="CAMP-DEPENDENT PROTEIN KINASE TYPE I REGULATORY SUBUNIT-RELATED"/>
    <property type="match status" value="1"/>
</dbReference>
<dbReference type="GO" id="GO:0005634">
    <property type="term" value="C:nucleus"/>
    <property type="evidence" value="ECO:0007669"/>
    <property type="project" value="TreeGrafter"/>
</dbReference>
<dbReference type="InterPro" id="IPR012198">
    <property type="entry name" value="cAMP_dep_PK_reg_su"/>
</dbReference>
<dbReference type="InterPro" id="IPR018490">
    <property type="entry name" value="cNMP-bd_dom_sf"/>
</dbReference>
<evidence type="ECO:0000313" key="12">
    <source>
        <dbReference type="EMBL" id="KAG2224483.1"/>
    </source>
</evidence>
<feature type="compositionally biased region" description="Basic and acidic residues" evidence="10">
    <location>
        <begin position="9"/>
        <end position="18"/>
    </location>
</feature>
<dbReference type="FunFam" id="2.60.120.10:FF:000039">
    <property type="entry name" value="cAMP-dependent protein kinase regulatory subunit"/>
    <property type="match status" value="1"/>
</dbReference>
<dbReference type="AlphaFoldDB" id="A0A8H7VPY9"/>
<proteinExistence type="inferred from homology"/>
<keyword evidence="5" id="KW-0677">Repeat</keyword>
<evidence type="ECO:0000256" key="5">
    <source>
        <dbReference type="ARBA" id="ARBA00022737"/>
    </source>
</evidence>
<feature type="binding site" evidence="9">
    <location>
        <position position="282"/>
    </location>
    <ligand>
        <name>3',5'-cyclic AMP</name>
        <dbReference type="ChEBI" id="CHEBI:58165"/>
        <label>2</label>
    </ligand>
</feature>
<feature type="domain" description="Cyclic nucleotide-binding" evidence="11">
    <location>
        <begin position="90"/>
        <end position="209"/>
    </location>
</feature>
<dbReference type="Proteomes" id="UP000646827">
    <property type="component" value="Unassembled WGS sequence"/>
</dbReference>
<dbReference type="PROSITE" id="PS00888">
    <property type="entry name" value="CNMP_BINDING_1"/>
    <property type="match status" value="1"/>
</dbReference>
<evidence type="ECO:0000256" key="8">
    <source>
        <dbReference type="PIRNR" id="PIRNR000548"/>
    </source>
</evidence>
<evidence type="ECO:0000256" key="6">
    <source>
        <dbReference type="ARBA" id="ARBA00022741"/>
    </source>
</evidence>
<dbReference type="CDD" id="cd00038">
    <property type="entry name" value="CAP_ED"/>
    <property type="match status" value="2"/>
</dbReference>
<keyword evidence="6 8" id="KW-0547">Nucleotide-binding</keyword>
<dbReference type="GO" id="GO:0034236">
    <property type="term" value="F:protein kinase A catalytic subunit binding"/>
    <property type="evidence" value="ECO:0007669"/>
    <property type="project" value="TreeGrafter"/>
</dbReference>
<organism evidence="12 13">
    <name type="scientific">Circinella minor</name>
    <dbReference type="NCBI Taxonomy" id="1195481"/>
    <lineage>
        <taxon>Eukaryota</taxon>
        <taxon>Fungi</taxon>
        <taxon>Fungi incertae sedis</taxon>
        <taxon>Mucoromycota</taxon>
        <taxon>Mucoromycotina</taxon>
        <taxon>Mucoromycetes</taxon>
        <taxon>Mucorales</taxon>
        <taxon>Lichtheimiaceae</taxon>
        <taxon>Circinella</taxon>
    </lineage>
</organism>
<keyword evidence="13" id="KW-1185">Reference proteome</keyword>
<evidence type="ECO:0000256" key="4">
    <source>
        <dbReference type="ARBA" id="ARBA00022566"/>
    </source>
</evidence>
<evidence type="ECO:0000256" key="2">
    <source>
        <dbReference type="ARBA" id="ARBA00020355"/>
    </source>
</evidence>
<feature type="compositionally biased region" description="Acidic residues" evidence="10">
    <location>
        <begin position="19"/>
        <end position="29"/>
    </location>
</feature>
<dbReference type="InterPro" id="IPR050503">
    <property type="entry name" value="cAMP-dep_PK_reg_su-like"/>
</dbReference>
<sequence>MTSTAQHPLSKDEPHIDSFELEEEEEEEARDIVSDELPPSLSVPSVRARRVSVSAESIQPSSISHQEYIVHPKTDDQKKRITEAIANNFLFKNLDDDQAGHVVNAMAEKPVSKGTVVIEQGAEGDFYYIVESGTFDCFIQQAGEKKKVMSYVNGGSFGELALMYNAPRAATIIATSDGVLWALDRITFRSILMDSSVRKRRMYERFLSEVPILRSLETYERHKIADALEPIQFDDKQVIMREGDVGQNFYLIEDGEAIFYKTAEDGTQTEVNRSSKGDYFGELALLHDKPRAATVVANGRLKCVTLGKKAFTRLLGPVMDILKRNSENYHAILREATKDD</sequence>
<dbReference type="PANTHER" id="PTHR11635">
    <property type="entry name" value="CAMP-DEPENDENT PROTEIN KINASE REGULATORY CHAIN"/>
    <property type="match status" value="1"/>
</dbReference>
<dbReference type="OrthoDB" id="417078at2759"/>
<dbReference type="Gene3D" id="2.60.120.10">
    <property type="entry name" value="Jelly Rolls"/>
    <property type="match status" value="2"/>
</dbReference>
<dbReference type="GO" id="GO:0004862">
    <property type="term" value="F:cAMP-dependent protein kinase inhibitor activity"/>
    <property type="evidence" value="ECO:0007669"/>
    <property type="project" value="TreeGrafter"/>
</dbReference>
<evidence type="ECO:0000256" key="10">
    <source>
        <dbReference type="SAM" id="MobiDB-lite"/>
    </source>
</evidence>
<dbReference type="PIRSF" id="PIRSF000548">
    <property type="entry name" value="PK_regulatory"/>
    <property type="match status" value="1"/>
</dbReference>
<evidence type="ECO:0000313" key="13">
    <source>
        <dbReference type="Proteomes" id="UP000646827"/>
    </source>
</evidence>
<dbReference type="GO" id="GO:0005952">
    <property type="term" value="C:cAMP-dependent protein kinase complex"/>
    <property type="evidence" value="ECO:0007669"/>
    <property type="project" value="InterPro"/>
</dbReference>
<dbReference type="GO" id="GO:0005829">
    <property type="term" value="C:cytosol"/>
    <property type="evidence" value="ECO:0007669"/>
    <property type="project" value="TreeGrafter"/>
</dbReference>
<feature type="domain" description="Cyclic nucleotide-binding" evidence="11">
    <location>
        <begin position="212"/>
        <end position="332"/>
    </location>
</feature>
<feature type="region of interest" description="Disordered" evidence="10">
    <location>
        <begin position="1"/>
        <end position="40"/>
    </location>
</feature>
<evidence type="ECO:0000256" key="9">
    <source>
        <dbReference type="PIRSR" id="PIRSR000548-1"/>
    </source>
</evidence>
<feature type="binding site" evidence="9">
    <location>
        <position position="168"/>
    </location>
    <ligand>
        <name>3',5'-cyclic AMP</name>
        <dbReference type="ChEBI" id="CHEBI:58165"/>
        <label>1</label>
    </ligand>
</feature>
<name>A0A8H7VPY9_9FUNG</name>
<dbReference type="PRINTS" id="PR00103">
    <property type="entry name" value="CAMPKINASE"/>
</dbReference>
<evidence type="ECO:0000259" key="11">
    <source>
        <dbReference type="PROSITE" id="PS50042"/>
    </source>
</evidence>
<keyword evidence="4 8" id="KW-0116">cAMP-binding</keyword>
<dbReference type="Pfam" id="PF00027">
    <property type="entry name" value="cNMP_binding"/>
    <property type="match status" value="2"/>
</dbReference>
<feature type="binding site" evidence="9">
    <location>
        <position position="159"/>
    </location>
    <ligand>
        <name>3',5'-cyclic AMP</name>
        <dbReference type="ChEBI" id="CHEBI:58165"/>
        <label>1</label>
    </ligand>
</feature>
<comment type="subunit">
    <text evidence="8">Tetramer, composed of 2 regulatory (R) and 2 catalytic (C) subunits. In the presence of cAMP it dissociates into 2 active monomeric C subunits and an R dimer.</text>
</comment>
<evidence type="ECO:0000256" key="1">
    <source>
        <dbReference type="ARBA" id="ARBA00005753"/>
    </source>
</evidence>
<protein>
    <recommendedName>
        <fullName evidence="2 8">cAMP-dependent protein kinase regulatory subunit</fullName>
    </recommendedName>
</protein>
<dbReference type="GO" id="GO:0033554">
    <property type="term" value="P:cellular response to stress"/>
    <property type="evidence" value="ECO:0007669"/>
    <property type="project" value="UniProtKB-ARBA"/>
</dbReference>
<dbReference type="PROSITE" id="PS50042">
    <property type="entry name" value="CNMP_BINDING_3"/>
    <property type="match status" value="2"/>
</dbReference>
<feature type="binding site" evidence="9">
    <location>
        <position position="291"/>
    </location>
    <ligand>
        <name>3',5'-cyclic AMP</name>
        <dbReference type="ChEBI" id="CHEBI:58165"/>
        <label>2</label>
    </ligand>
</feature>
<dbReference type="SUPFAM" id="SSF51206">
    <property type="entry name" value="cAMP-binding domain-like"/>
    <property type="match status" value="2"/>
</dbReference>